<accession>A0A1R3L797</accession>
<evidence type="ECO:0000256" key="1">
    <source>
        <dbReference type="SAM" id="Phobius"/>
    </source>
</evidence>
<keyword evidence="3" id="KW-1185">Reference proteome</keyword>
<dbReference type="AlphaFoldDB" id="A0A1R3L797"/>
<proteinExistence type="predicted"/>
<feature type="transmembrane region" description="Helical" evidence="1">
    <location>
        <begin position="67"/>
        <end position="90"/>
    </location>
</feature>
<dbReference type="Proteomes" id="UP000243459">
    <property type="component" value="Unassembled WGS sequence"/>
</dbReference>
<organism evidence="2 3">
    <name type="scientific">Asparagus officinalis</name>
    <name type="common">Garden asparagus</name>
    <dbReference type="NCBI Taxonomy" id="4686"/>
    <lineage>
        <taxon>Eukaryota</taxon>
        <taxon>Viridiplantae</taxon>
        <taxon>Streptophyta</taxon>
        <taxon>Embryophyta</taxon>
        <taxon>Tracheophyta</taxon>
        <taxon>Spermatophyta</taxon>
        <taxon>Magnoliopsida</taxon>
        <taxon>Liliopsida</taxon>
        <taxon>Asparagales</taxon>
        <taxon>Asparagaceae</taxon>
        <taxon>Asparagoideae</taxon>
        <taxon>Asparagus</taxon>
    </lineage>
</organism>
<feature type="transmembrane region" description="Helical" evidence="1">
    <location>
        <begin position="33"/>
        <end position="55"/>
    </location>
</feature>
<reference evidence="3" key="1">
    <citation type="journal article" date="2017" name="Nat. Commun.">
        <title>The asparagus genome sheds light on the origin and evolution of a young Y chromosome.</title>
        <authorList>
            <person name="Harkess A."/>
            <person name="Zhou J."/>
            <person name="Xu C."/>
            <person name="Bowers J.E."/>
            <person name="Van der Hulst R."/>
            <person name="Ayyampalayam S."/>
            <person name="Mercati F."/>
            <person name="Riccardi P."/>
            <person name="McKain M.R."/>
            <person name="Kakrana A."/>
            <person name="Tang H."/>
            <person name="Ray J."/>
            <person name="Groenendijk J."/>
            <person name="Arikit S."/>
            <person name="Mathioni S.M."/>
            <person name="Nakano M."/>
            <person name="Shan H."/>
            <person name="Telgmann-Rauber A."/>
            <person name="Kanno A."/>
            <person name="Yue Z."/>
            <person name="Chen H."/>
            <person name="Li W."/>
            <person name="Chen Y."/>
            <person name="Xu X."/>
            <person name="Zhang Y."/>
            <person name="Luo S."/>
            <person name="Chen H."/>
            <person name="Gao J."/>
            <person name="Mao Z."/>
            <person name="Pires J.C."/>
            <person name="Luo M."/>
            <person name="Kudrna D."/>
            <person name="Wing R.A."/>
            <person name="Meyers B.C."/>
            <person name="Yi K."/>
            <person name="Kong H."/>
            <person name="Lavrijsen P."/>
            <person name="Sunseri F."/>
            <person name="Falavigna A."/>
            <person name="Ye Y."/>
            <person name="Leebens-Mack J.H."/>
            <person name="Chen G."/>
        </authorList>
    </citation>
    <scope>NUCLEOTIDE SEQUENCE [LARGE SCALE GENOMIC DNA]</scope>
    <source>
        <strain evidence="3">cv. DH0086</strain>
    </source>
</reference>
<protein>
    <submittedName>
        <fullName evidence="2">Uncharacterized protein</fullName>
    </submittedName>
</protein>
<evidence type="ECO:0000313" key="2">
    <source>
        <dbReference type="EMBL" id="ONK55490.1"/>
    </source>
</evidence>
<sequence>MLLVCICFVTITICLRSVWCAYAVFLNFFCSVFYGHILPLYVGWLVVFLPGWLAGCEPGCEPEKAHVITISLLVGTCYWLAGCVVCWLVGCELGCGHMLVLFVGFDTIRGS</sequence>
<keyword evidence="1" id="KW-0472">Membrane</keyword>
<evidence type="ECO:0000313" key="3">
    <source>
        <dbReference type="Proteomes" id="UP000243459"/>
    </source>
</evidence>
<keyword evidence="1" id="KW-0812">Transmembrane</keyword>
<keyword evidence="1" id="KW-1133">Transmembrane helix</keyword>
<dbReference type="Gramene" id="ONK55490">
    <property type="protein sequence ID" value="ONK55490"/>
    <property type="gene ID" value="A4U43_UnF2380"/>
</dbReference>
<name>A0A1R3L797_ASPOF</name>
<dbReference type="EMBL" id="KV863416">
    <property type="protein sequence ID" value="ONK55490.1"/>
    <property type="molecule type" value="Genomic_DNA"/>
</dbReference>
<gene>
    <name evidence="2" type="ORF">A4U43_UnF2380</name>
</gene>